<evidence type="ECO:0008006" key="2">
    <source>
        <dbReference type="Google" id="ProtNLM"/>
    </source>
</evidence>
<dbReference type="InterPro" id="IPR021508">
    <property type="entry name" value="Gp17-like"/>
</dbReference>
<proteinExistence type="predicted"/>
<dbReference type="Gene3D" id="3.30.2000.30">
    <property type="match status" value="1"/>
</dbReference>
<name>A0A3B0RX31_9ZZZZ</name>
<sequence>MPLNPALDLQVAIHAALTSHPGTLSVLGGANVFDDVPQRTSFPYVTIGDIETRDWDTQTSIGHEHIITLHIWSDHHGRKQVQTIIGEIDDALDDSGLSLQNHMLINLHVIFWSAMRDLDDHTYHGIIRLRAVTEKT</sequence>
<reference evidence="1" key="1">
    <citation type="submission" date="2018-06" db="EMBL/GenBank/DDBJ databases">
        <authorList>
            <person name="Zhirakovskaya E."/>
        </authorList>
    </citation>
    <scope>NUCLEOTIDE SEQUENCE</scope>
</reference>
<dbReference type="Pfam" id="PF11367">
    <property type="entry name" value="Tail_completion_gp17"/>
    <property type="match status" value="1"/>
</dbReference>
<dbReference type="InterPro" id="IPR053745">
    <property type="entry name" value="Viral_Tail_Comp_sf"/>
</dbReference>
<dbReference type="AlphaFoldDB" id="A0A3B0RX31"/>
<accession>A0A3B0RX31</accession>
<protein>
    <recommendedName>
        <fullName evidence="2">DUF3168 domain-containing protein</fullName>
    </recommendedName>
</protein>
<dbReference type="EMBL" id="UOEC01000131">
    <property type="protein sequence ID" value="VAV95982.1"/>
    <property type="molecule type" value="Genomic_DNA"/>
</dbReference>
<evidence type="ECO:0000313" key="1">
    <source>
        <dbReference type="EMBL" id="VAV95982.1"/>
    </source>
</evidence>
<gene>
    <name evidence="1" type="ORF">MNBD_ALPHA08-497</name>
</gene>
<organism evidence="1">
    <name type="scientific">hydrothermal vent metagenome</name>
    <dbReference type="NCBI Taxonomy" id="652676"/>
    <lineage>
        <taxon>unclassified sequences</taxon>
        <taxon>metagenomes</taxon>
        <taxon>ecological metagenomes</taxon>
    </lineage>
</organism>